<proteinExistence type="inferred from homology"/>
<comment type="catalytic activity">
    <reaction evidence="7">
        <text>1D-myo-inositol 1,3,4,5,6-pentakisphosphate + ATP = 1D-myo-inositol hexakisphosphate + ADP + H(+)</text>
        <dbReference type="Rhea" id="RHEA:20313"/>
        <dbReference type="ChEBI" id="CHEBI:15378"/>
        <dbReference type="ChEBI" id="CHEBI:30616"/>
        <dbReference type="ChEBI" id="CHEBI:57733"/>
        <dbReference type="ChEBI" id="CHEBI:58130"/>
        <dbReference type="ChEBI" id="CHEBI:456216"/>
        <dbReference type="EC" id="2.7.1.158"/>
    </reaction>
</comment>
<dbReference type="Pfam" id="PF06090">
    <property type="entry name" value="Ins_P5_2-kin"/>
    <property type="match status" value="1"/>
</dbReference>
<reference evidence="9" key="1">
    <citation type="submission" date="2025-08" db="UniProtKB">
        <authorList>
            <consortium name="RefSeq"/>
        </authorList>
    </citation>
    <scope>IDENTIFICATION</scope>
    <source>
        <tissue evidence="9">Whole sample</tissue>
    </source>
</reference>
<organism evidence="8 9">
    <name type="scientific">Crassostrea virginica</name>
    <name type="common">Eastern oyster</name>
    <dbReference type="NCBI Taxonomy" id="6565"/>
    <lineage>
        <taxon>Eukaryota</taxon>
        <taxon>Metazoa</taxon>
        <taxon>Spiralia</taxon>
        <taxon>Lophotrochozoa</taxon>
        <taxon>Mollusca</taxon>
        <taxon>Bivalvia</taxon>
        <taxon>Autobranchia</taxon>
        <taxon>Pteriomorphia</taxon>
        <taxon>Ostreida</taxon>
        <taxon>Ostreoidea</taxon>
        <taxon>Ostreidae</taxon>
        <taxon>Crassostrea</taxon>
    </lineage>
</organism>
<dbReference type="GO" id="GO:0005634">
    <property type="term" value="C:nucleus"/>
    <property type="evidence" value="ECO:0007669"/>
    <property type="project" value="TreeGrafter"/>
</dbReference>
<comment type="function">
    <text evidence="7">Phosphorylates Ins(1,3,4,5,6)P5 at position 2 to form Ins(1,2,3,4,5,6)P6 (InsP6 or phytate).</text>
</comment>
<dbReference type="InterPro" id="IPR043001">
    <property type="entry name" value="IP5_2-K_N_lobe"/>
</dbReference>
<keyword evidence="8" id="KW-1185">Reference proteome</keyword>
<gene>
    <name evidence="9" type="primary">LOC111106648</name>
</gene>
<dbReference type="OrthoDB" id="272370at2759"/>
<evidence type="ECO:0000313" key="9">
    <source>
        <dbReference type="RefSeq" id="XP_022297108.1"/>
    </source>
</evidence>
<evidence type="ECO:0000256" key="4">
    <source>
        <dbReference type="ARBA" id="ARBA00022741"/>
    </source>
</evidence>
<dbReference type="GO" id="GO:0005524">
    <property type="term" value="F:ATP binding"/>
    <property type="evidence" value="ECO:0007669"/>
    <property type="project" value="UniProtKB-KW"/>
</dbReference>
<evidence type="ECO:0000256" key="2">
    <source>
        <dbReference type="ARBA" id="ARBA00012023"/>
    </source>
</evidence>
<sequence>MSNKLSSLLGKDLALTPFNPTEGEKGLYNQCTMADDENVYYRGEGICNLVLATAKEKQVYRLMKAGKYSGKQGCNKGHRAKERSRWIHQSLQDNVEYIKNIMVPLLTDAFVVIPKIREIPQGFTERIEEEIKHIRTAHKRVQEDDFRTVDPATCSALVLPDFCYVTDISTNTCISSTAPNAFPTISVEIKPKKGFIPFSALNNESSTTKAGVCKFCMHQRLKAKEGRWTQISQYCPLDLFSGSRARMRHALHGLCVTPQNNLKICQNGVEVYSEFTKNEIGKILQQFFGDSVNGLKNGMRKQLEVQTFVDLIIDALLHVPKKSEIHRSSNTILKSSNRQEQDCSCPAPKKPTQSVNSQHCQNSSYKSCSSGCLESSSLPASCVLERILHVQMLDQMDIEEIHPLYVKVKDHMTSHPQDCSHWNLYGPFTPETWLTPCLEDPHSSPDPDNIEYAVNQVKRHNVSKTAQDCSIMVAMQQITPNTNIENNDMILTDSYGRKYKFSVVIIDLDPKPVDKIKKYHRQQSDIVQAFEEEQPDSATDDVAIDD</sequence>
<keyword evidence="4 7" id="KW-0547">Nucleotide-binding</keyword>
<keyword evidence="5 7" id="KW-0418">Kinase</keyword>
<dbReference type="InterPro" id="IPR009286">
    <property type="entry name" value="Ins_P5_2-kin"/>
</dbReference>
<evidence type="ECO:0000256" key="3">
    <source>
        <dbReference type="ARBA" id="ARBA00022679"/>
    </source>
</evidence>
<dbReference type="GO" id="GO:0032958">
    <property type="term" value="P:inositol phosphate biosynthetic process"/>
    <property type="evidence" value="ECO:0007669"/>
    <property type="project" value="TreeGrafter"/>
</dbReference>
<dbReference type="AlphaFoldDB" id="A0A8B8B246"/>
<evidence type="ECO:0000256" key="1">
    <source>
        <dbReference type="ARBA" id="ARBA00007229"/>
    </source>
</evidence>
<accession>A0A8B8B246</accession>
<dbReference type="Gene3D" id="3.30.200.110">
    <property type="entry name" value="Inositol-pentakisphosphate 2-kinase, N-lobe"/>
    <property type="match status" value="1"/>
</dbReference>
<dbReference type="GO" id="GO:0035299">
    <property type="term" value="F:inositol-1,3,4,5,6-pentakisphosphate 2-kinase activity"/>
    <property type="evidence" value="ECO:0007669"/>
    <property type="project" value="UniProtKB-EC"/>
</dbReference>
<name>A0A8B8B246_CRAVI</name>
<dbReference type="Proteomes" id="UP000694844">
    <property type="component" value="Chromosome 8"/>
</dbReference>
<dbReference type="KEGG" id="cvn:111106648"/>
<dbReference type="PANTHER" id="PTHR14456:SF2">
    <property type="entry name" value="INOSITOL-PENTAKISPHOSPHATE 2-KINASE"/>
    <property type="match status" value="1"/>
</dbReference>
<keyword evidence="6 7" id="KW-0067">ATP-binding</keyword>
<evidence type="ECO:0000256" key="5">
    <source>
        <dbReference type="ARBA" id="ARBA00022777"/>
    </source>
</evidence>
<comment type="similarity">
    <text evidence="1">Belongs to the IPK1 type 2 family.</text>
</comment>
<comment type="domain">
    <text evidence="7">The EXKPK motif is conserved in inositol-pentakisphosphate 2-kinases of both family 1 and 2.</text>
</comment>
<evidence type="ECO:0000256" key="7">
    <source>
        <dbReference type="RuleBase" id="RU364126"/>
    </source>
</evidence>
<dbReference type="PANTHER" id="PTHR14456">
    <property type="entry name" value="INOSITOL POLYPHOSPHATE KINASE 1"/>
    <property type="match status" value="1"/>
</dbReference>
<dbReference type="RefSeq" id="XP_022297108.1">
    <property type="nucleotide sequence ID" value="XM_022441400.1"/>
</dbReference>
<dbReference type="GeneID" id="111106648"/>
<keyword evidence="3 7" id="KW-0808">Transferase</keyword>
<protein>
    <recommendedName>
        <fullName evidence="2 7">Inositol-pentakisphosphate 2-kinase</fullName>
        <ecNumber evidence="2 7">2.7.1.158</ecNumber>
    </recommendedName>
</protein>
<evidence type="ECO:0000313" key="8">
    <source>
        <dbReference type="Proteomes" id="UP000694844"/>
    </source>
</evidence>
<evidence type="ECO:0000256" key="6">
    <source>
        <dbReference type="ARBA" id="ARBA00022840"/>
    </source>
</evidence>
<dbReference type="EC" id="2.7.1.158" evidence="2 7"/>